<dbReference type="InterPro" id="IPR013783">
    <property type="entry name" value="Ig-like_fold"/>
</dbReference>
<dbReference type="PANTHER" id="PTHR46323:SF2">
    <property type="entry name" value="BETA-GALACTOSIDASE"/>
    <property type="match status" value="1"/>
</dbReference>
<evidence type="ECO:0000313" key="9">
    <source>
        <dbReference type="EMBL" id="RIL41607.1"/>
    </source>
</evidence>
<evidence type="ECO:0000256" key="6">
    <source>
        <dbReference type="ARBA" id="ARBA00023295"/>
    </source>
</evidence>
<evidence type="ECO:0000256" key="4">
    <source>
        <dbReference type="ARBA" id="ARBA00013303"/>
    </source>
</evidence>
<dbReference type="Pfam" id="PF02929">
    <property type="entry name" value="Bgal_small_N"/>
    <property type="match status" value="1"/>
</dbReference>
<dbReference type="InterPro" id="IPR014718">
    <property type="entry name" value="GH-type_carb-bd"/>
</dbReference>
<dbReference type="SMART" id="SM01038">
    <property type="entry name" value="Bgal_small_N"/>
    <property type="match status" value="1"/>
</dbReference>
<dbReference type="Gene3D" id="2.60.120.260">
    <property type="entry name" value="Galactose-binding domain-like"/>
    <property type="match status" value="1"/>
</dbReference>
<dbReference type="AlphaFoldDB" id="A0A3A0HAR5"/>
<name>A0A3A0HAR5_STAGA</name>
<dbReference type="PROSITE" id="PS00608">
    <property type="entry name" value="GLYCOSYL_HYDROL_F2_2"/>
    <property type="match status" value="1"/>
</dbReference>
<dbReference type="GO" id="GO:0005990">
    <property type="term" value="P:lactose catabolic process"/>
    <property type="evidence" value="ECO:0007669"/>
    <property type="project" value="TreeGrafter"/>
</dbReference>
<proteinExistence type="inferred from homology"/>
<organism evidence="9 10">
    <name type="scientific">Staphylococcus gallinarum</name>
    <dbReference type="NCBI Taxonomy" id="1293"/>
    <lineage>
        <taxon>Bacteria</taxon>
        <taxon>Bacillati</taxon>
        <taxon>Bacillota</taxon>
        <taxon>Bacilli</taxon>
        <taxon>Bacillales</taxon>
        <taxon>Staphylococcaceae</taxon>
        <taxon>Staphylococcus</taxon>
    </lineage>
</organism>
<dbReference type="InterPro" id="IPR006102">
    <property type="entry name" value="Ig-like_GH2"/>
</dbReference>
<dbReference type="PRINTS" id="PR00132">
    <property type="entry name" value="GLHYDRLASE2"/>
</dbReference>
<reference evidence="9 10" key="1">
    <citation type="journal article" date="2016" name="Front. Microbiol.">
        <title>Comprehensive Phylogenetic Analysis of Bovine Non-aureus Staphylococci Species Based on Whole-Genome Sequencing.</title>
        <authorList>
            <person name="Naushad S."/>
            <person name="Barkema H.W."/>
            <person name="Luby C."/>
            <person name="Condas L.A."/>
            <person name="Nobrega D.B."/>
            <person name="Carson D.A."/>
            <person name="De Buck J."/>
        </authorList>
    </citation>
    <scope>NUCLEOTIDE SEQUENCE [LARGE SCALE GENOMIC DNA]</scope>
    <source>
        <strain evidence="9 10">SNUC 1388</strain>
    </source>
</reference>
<comment type="similarity">
    <text evidence="2 8">Belongs to the glycosyl hydrolase 2 family.</text>
</comment>
<dbReference type="InterPro" id="IPR006104">
    <property type="entry name" value="Glyco_hydro_2_N"/>
</dbReference>
<dbReference type="PROSITE" id="PS00719">
    <property type="entry name" value="GLYCOSYL_HYDROL_F2_1"/>
    <property type="match status" value="1"/>
</dbReference>
<evidence type="ECO:0000256" key="1">
    <source>
        <dbReference type="ARBA" id="ARBA00001412"/>
    </source>
</evidence>
<dbReference type="InterPro" id="IPR006101">
    <property type="entry name" value="Glyco_hydro_2"/>
</dbReference>
<dbReference type="Proteomes" id="UP000283576">
    <property type="component" value="Unassembled WGS sequence"/>
</dbReference>
<sequence length="991" mass="115499">MLQQQYHENFEVQHINKLPRRAFYIPFQQGESSYRLETRYHTANVTLLNGDWQFDYYETFDNCLNHLFKETKKELPVPSVWNLYGFDQLQYLNTQYPIPFDPPYVPINNPCGRYQRKFEIEQFSDVSDYHLNFEGVGSAFYVWINHQFVGYSQIAHSISEFDITEYVHEGVNEIEVIVLKYSDGTYFEDQDMFRHSGIFRDVYILKRAKARLNDFKIETIVDNESNTATIAVDLIDKQHLDNVKLSLFDPAGSLISENIVSDYCKFKIDKPLLWSAESPLLYSLMIATNDEVITQNIGIRQVEIKNNQFYINGQSIKFRGVNYHDSDPNTGYVMSEIQFAKDMKLMKQGNFNAIRTAHYPKSPLFYELTDKYGFYVMSEADIETHGVVRLYGEDKNEHFNIITDDPKYQQSIIERIEASIVPLKNYSSIVSWSMGNESGFGINMVRGLDRAKRLDSTRPVHYEGTHYRNRDKHYDLSNVDMISRMYPSPEEIEEKYLKNEHLDKPFILCEYAHAMGNSPGDLHAYQELVEQYDCFIGGFVWEWCDHAIQTGVKNGEGVFRYGGDFGEKLHDGNFCVDGIVSPNRIPHEGYYEFKYEHQPLKIIQQQGEYLTFRNQLDFTNIENYLLVEAIITKLNGDRTKVAIHFENFEPHSEQVINLSNYVDCSNVSTVIFKYSLLNDELLRSQYFELGYDQIIYKRRNIELERNNQSHIEYEELERQVNISVHDWSYSIDTETANLTSIIKSGNIILNEPTKINLWRAPIDNDVQIVSDWKYAGYEDALTRVRDYQIRESKNELSLKFDIVVVNDVVPPILWGTLTWTINYEGVLKVDYQLEKNDLAPFLPRLGMAITLIDRYEQLSYYGNGPYSSYSDKGVASYLDYFNTTVTENGDQHIKPQETGSHNNTTFMQVANGINKVIVTSAQPYSFNASHYSLAELTHKKHKDELVENNHTYLYIDYAQSGIGSNSCGPELIEAHRLNEKEIKFNFELRFE</sequence>
<comment type="catalytic activity">
    <reaction evidence="1 8">
        <text>Hydrolysis of terminal non-reducing beta-D-galactose residues in beta-D-galactosides.</text>
        <dbReference type="EC" id="3.2.1.23"/>
    </reaction>
</comment>
<comment type="caution">
    <text evidence="9">The sequence shown here is derived from an EMBL/GenBank/DDBJ whole genome shotgun (WGS) entry which is preliminary data.</text>
</comment>
<dbReference type="EC" id="3.2.1.23" evidence="3 8"/>
<dbReference type="InterPro" id="IPR011013">
    <property type="entry name" value="Gal_mutarotase_sf_dom"/>
</dbReference>
<dbReference type="InterPro" id="IPR004199">
    <property type="entry name" value="B-gal_small/dom_5"/>
</dbReference>
<evidence type="ECO:0000256" key="5">
    <source>
        <dbReference type="ARBA" id="ARBA00022801"/>
    </source>
</evidence>
<evidence type="ECO:0000256" key="3">
    <source>
        <dbReference type="ARBA" id="ARBA00012756"/>
    </source>
</evidence>
<accession>A0A3A0HAR5</accession>
<keyword evidence="6 8" id="KW-0326">Glycosidase</keyword>
<dbReference type="EMBL" id="QXRZ01000009">
    <property type="protein sequence ID" value="RIL41607.1"/>
    <property type="molecule type" value="Genomic_DNA"/>
</dbReference>
<evidence type="ECO:0000256" key="2">
    <source>
        <dbReference type="ARBA" id="ARBA00007401"/>
    </source>
</evidence>
<dbReference type="InterPro" id="IPR050347">
    <property type="entry name" value="Bact_Beta-galactosidase"/>
</dbReference>
<protein>
    <recommendedName>
        <fullName evidence="4 8">Beta-galactosidase</fullName>
        <ecNumber evidence="3 8">3.2.1.23</ecNumber>
    </recommendedName>
    <alternativeName>
        <fullName evidence="7 8">Lactase</fullName>
    </alternativeName>
</protein>
<dbReference type="InterPro" id="IPR023230">
    <property type="entry name" value="Glyco_hydro_2_CS"/>
</dbReference>
<evidence type="ECO:0000256" key="8">
    <source>
        <dbReference type="RuleBase" id="RU361154"/>
    </source>
</evidence>
<dbReference type="InterPro" id="IPR008979">
    <property type="entry name" value="Galactose-bd-like_sf"/>
</dbReference>
<dbReference type="InterPro" id="IPR023232">
    <property type="entry name" value="Glyco_hydro_2_AS"/>
</dbReference>
<dbReference type="GO" id="GO:0030246">
    <property type="term" value="F:carbohydrate binding"/>
    <property type="evidence" value="ECO:0007669"/>
    <property type="project" value="InterPro"/>
</dbReference>
<gene>
    <name evidence="9" type="ORF">BUZ01_11785</name>
</gene>
<dbReference type="Gene3D" id="2.70.98.10">
    <property type="match status" value="1"/>
</dbReference>
<dbReference type="PANTHER" id="PTHR46323">
    <property type="entry name" value="BETA-GALACTOSIDASE"/>
    <property type="match status" value="1"/>
</dbReference>
<dbReference type="SUPFAM" id="SSF51445">
    <property type="entry name" value="(Trans)glycosidases"/>
    <property type="match status" value="1"/>
</dbReference>
<dbReference type="InterPro" id="IPR006103">
    <property type="entry name" value="Glyco_hydro_2_cat"/>
</dbReference>
<dbReference type="Gene3D" id="3.20.20.80">
    <property type="entry name" value="Glycosidases"/>
    <property type="match status" value="1"/>
</dbReference>
<dbReference type="Pfam" id="PF00703">
    <property type="entry name" value="Glyco_hydro_2"/>
    <property type="match status" value="1"/>
</dbReference>
<evidence type="ECO:0000256" key="7">
    <source>
        <dbReference type="ARBA" id="ARBA00032230"/>
    </source>
</evidence>
<dbReference type="Pfam" id="PF02837">
    <property type="entry name" value="Glyco_hydro_2_N"/>
    <property type="match status" value="1"/>
</dbReference>
<evidence type="ECO:0000313" key="10">
    <source>
        <dbReference type="Proteomes" id="UP000283576"/>
    </source>
</evidence>
<keyword evidence="5 8" id="KW-0378">Hydrolase</keyword>
<dbReference type="InterPro" id="IPR017853">
    <property type="entry name" value="GH"/>
</dbReference>
<dbReference type="RefSeq" id="WP_119503712.1">
    <property type="nucleotide sequence ID" value="NZ_JANILE010000002.1"/>
</dbReference>
<dbReference type="SUPFAM" id="SSF74650">
    <property type="entry name" value="Galactose mutarotase-like"/>
    <property type="match status" value="1"/>
</dbReference>
<dbReference type="SUPFAM" id="SSF49303">
    <property type="entry name" value="beta-Galactosidase/glucuronidase domain"/>
    <property type="match status" value="1"/>
</dbReference>
<dbReference type="Gene3D" id="2.60.40.10">
    <property type="entry name" value="Immunoglobulins"/>
    <property type="match status" value="1"/>
</dbReference>
<dbReference type="Pfam" id="PF02836">
    <property type="entry name" value="Glyco_hydro_2_C"/>
    <property type="match status" value="1"/>
</dbReference>
<dbReference type="InterPro" id="IPR036156">
    <property type="entry name" value="Beta-gal/glucu_dom_sf"/>
</dbReference>
<dbReference type="GO" id="GO:0004565">
    <property type="term" value="F:beta-galactosidase activity"/>
    <property type="evidence" value="ECO:0007669"/>
    <property type="project" value="UniProtKB-EC"/>
</dbReference>
<dbReference type="GO" id="GO:0009341">
    <property type="term" value="C:beta-galactosidase complex"/>
    <property type="evidence" value="ECO:0007669"/>
    <property type="project" value="InterPro"/>
</dbReference>
<dbReference type="SUPFAM" id="SSF49785">
    <property type="entry name" value="Galactose-binding domain-like"/>
    <property type="match status" value="1"/>
</dbReference>